<feature type="transmembrane region" description="Helical" evidence="1">
    <location>
        <begin position="6"/>
        <end position="29"/>
    </location>
</feature>
<dbReference type="Pfam" id="PF09551">
    <property type="entry name" value="Spore_II_R"/>
    <property type="match status" value="1"/>
</dbReference>
<dbReference type="EMBL" id="JADCKB010000009">
    <property type="protein sequence ID" value="MBE5039942.1"/>
    <property type="molecule type" value="Genomic_DNA"/>
</dbReference>
<sequence length="215" mass="24207">MNKTFFFRYIIPGLFCLFSIALIAGILLCSSVLQNQKEIASHVLRLHIIANSDQAQDQRIKLQVRDRILSDCGFLFQNCTNAQEAAKRAKTYAPLLQRTAQAELKKQGFLGRASVTIEPCRFPTRDYGGVRLPAGTYTAVNIRIGAAAGHNWWCVMYPPLCLTGDAVKADDETLQDLRQELSAEEYAMVTQTGEIRIQMKLKIAEILSQYFPIFK</sequence>
<accession>A0A9D5R8G6</accession>
<reference evidence="2" key="1">
    <citation type="submission" date="2020-10" db="EMBL/GenBank/DDBJ databases">
        <title>ChiBAC.</title>
        <authorList>
            <person name="Zenner C."/>
            <person name="Hitch T.C.A."/>
            <person name="Clavel T."/>
        </authorList>
    </citation>
    <scope>NUCLEOTIDE SEQUENCE</scope>
    <source>
        <strain evidence="2">DSM 107454</strain>
    </source>
</reference>
<organism evidence="2 3">
    <name type="scientific">Ructibacterium gallinarum</name>
    <dbReference type="NCBI Taxonomy" id="2779355"/>
    <lineage>
        <taxon>Bacteria</taxon>
        <taxon>Bacillati</taxon>
        <taxon>Bacillota</taxon>
        <taxon>Clostridia</taxon>
        <taxon>Eubacteriales</taxon>
        <taxon>Oscillospiraceae</taxon>
        <taxon>Ructibacterium</taxon>
    </lineage>
</organism>
<dbReference type="RefSeq" id="WP_226392493.1">
    <property type="nucleotide sequence ID" value="NZ_JADCKB010000009.1"/>
</dbReference>
<keyword evidence="3" id="KW-1185">Reference proteome</keyword>
<comment type="caution">
    <text evidence="2">The sequence shown here is derived from an EMBL/GenBank/DDBJ whole genome shotgun (WGS) entry which is preliminary data.</text>
</comment>
<proteinExistence type="predicted"/>
<protein>
    <submittedName>
        <fullName evidence="2">Stage II sporulation protein R</fullName>
    </submittedName>
</protein>
<gene>
    <name evidence="2" type="ORF">INF28_05630</name>
</gene>
<evidence type="ECO:0000256" key="1">
    <source>
        <dbReference type="SAM" id="Phobius"/>
    </source>
</evidence>
<name>A0A9D5R8G6_9FIRM</name>
<dbReference type="InterPro" id="IPR014202">
    <property type="entry name" value="Spore_II_R"/>
</dbReference>
<evidence type="ECO:0000313" key="3">
    <source>
        <dbReference type="Proteomes" id="UP000806542"/>
    </source>
</evidence>
<keyword evidence="1" id="KW-0812">Transmembrane</keyword>
<keyword evidence="1" id="KW-0472">Membrane</keyword>
<evidence type="ECO:0000313" key="2">
    <source>
        <dbReference type="EMBL" id="MBE5039942.1"/>
    </source>
</evidence>
<dbReference type="AlphaFoldDB" id="A0A9D5R8G6"/>
<keyword evidence="1" id="KW-1133">Transmembrane helix</keyword>
<dbReference type="Proteomes" id="UP000806542">
    <property type="component" value="Unassembled WGS sequence"/>
</dbReference>